<reference evidence="2 3" key="1">
    <citation type="submission" date="2020-07" db="EMBL/GenBank/DDBJ databases">
        <title>Sequencing the genomes of 1000 actinobacteria strains.</title>
        <authorList>
            <person name="Klenk H.-P."/>
        </authorList>
    </citation>
    <scope>NUCLEOTIDE SEQUENCE [LARGE SCALE GENOMIC DNA]</scope>
    <source>
        <strain evidence="2 3">DSM 7487</strain>
    </source>
</reference>
<name>A0A7Y9DMQ8_9ACTN</name>
<sequence length="467" mass="49455">MEPSAAPSPDAQSALRADLLDAVTHGPADLDRVLGLVVDRLAGPCGVRRARLVPAPALVDPDAVVVPLRVLGEPLGLLELTRRPATASRAEPRPDVLADLAHHVAVVVKAEENRRTRRLDADVTDAVRRLFEEGTRAASVREAAEVLARVTADVLRAERVAVHLSAEDTRILDVLDVGVPAGTAAALRAQLVGTRAADSPVWRHAEDTRGPVLADCAAVQPGRPGGFISTMQLRSYAAMPLLSARGPVGMVVCGDVTRARTWTERDRRVARQLALQGALVVDSARLRQAEHEHLAELQHRADHDGLTGLPNRGRLLAALAGALPAAPGAGGALLLIDLDGFKQVNDGFGHLVGDELLRAVARRLRRVLRHDDVAARLGGDEFAVFAAEASAADAGALARRLVEVLSAPVAVEDVTVRVGASIGVALLAEHGDDVPGLLREADARMYEVKRRGRTARADRHPEPAARG</sequence>
<dbReference type="InterPro" id="IPR000160">
    <property type="entry name" value="GGDEF_dom"/>
</dbReference>
<gene>
    <name evidence="2" type="ORF">BJ968_003003</name>
</gene>
<dbReference type="CDD" id="cd01949">
    <property type="entry name" value="GGDEF"/>
    <property type="match status" value="1"/>
</dbReference>
<dbReference type="Pfam" id="PF01590">
    <property type="entry name" value="GAF"/>
    <property type="match status" value="1"/>
</dbReference>
<dbReference type="PANTHER" id="PTHR46663:SF2">
    <property type="entry name" value="GGDEF DOMAIN-CONTAINING PROTEIN"/>
    <property type="match status" value="1"/>
</dbReference>
<dbReference type="NCBIfam" id="TIGR00254">
    <property type="entry name" value="GGDEF"/>
    <property type="match status" value="1"/>
</dbReference>
<dbReference type="InterPro" id="IPR043128">
    <property type="entry name" value="Rev_trsase/Diguanyl_cyclase"/>
</dbReference>
<dbReference type="Gene3D" id="3.30.450.40">
    <property type="match status" value="1"/>
</dbReference>
<dbReference type="Proteomes" id="UP000521922">
    <property type="component" value="Unassembled WGS sequence"/>
</dbReference>
<dbReference type="SUPFAM" id="SSF55781">
    <property type="entry name" value="GAF domain-like"/>
    <property type="match status" value="1"/>
</dbReference>
<dbReference type="Pfam" id="PF00990">
    <property type="entry name" value="GGDEF"/>
    <property type="match status" value="1"/>
</dbReference>
<dbReference type="AlphaFoldDB" id="A0A7Y9DMQ8"/>
<dbReference type="SMART" id="SM00065">
    <property type="entry name" value="GAF"/>
    <property type="match status" value="1"/>
</dbReference>
<keyword evidence="3" id="KW-1185">Reference proteome</keyword>
<evidence type="ECO:0000313" key="2">
    <source>
        <dbReference type="EMBL" id="NYD23463.1"/>
    </source>
</evidence>
<dbReference type="Gene3D" id="3.30.70.270">
    <property type="match status" value="1"/>
</dbReference>
<dbReference type="PROSITE" id="PS50887">
    <property type="entry name" value="GGDEF"/>
    <property type="match status" value="1"/>
</dbReference>
<dbReference type="InterPro" id="IPR052163">
    <property type="entry name" value="DGC-Regulatory_Protein"/>
</dbReference>
<dbReference type="InterPro" id="IPR029016">
    <property type="entry name" value="GAF-like_dom_sf"/>
</dbReference>
<evidence type="ECO:0000313" key="3">
    <source>
        <dbReference type="Proteomes" id="UP000521922"/>
    </source>
</evidence>
<dbReference type="SMART" id="SM00267">
    <property type="entry name" value="GGDEF"/>
    <property type="match status" value="1"/>
</dbReference>
<proteinExistence type="predicted"/>
<accession>A0A7Y9DMQ8</accession>
<dbReference type="InterPro" id="IPR003018">
    <property type="entry name" value="GAF"/>
</dbReference>
<dbReference type="RefSeq" id="WP_179753216.1">
    <property type="nucleotide sequence ID" value="NZ_BAAAGN010000010.1"/>
</dbReference>
<feature type="domain" description="GGDEF" evidence="1">
    <location>
        <begin position="329"/>
        <end position="461"/>
    </location>
</feature>
<dbReference type="SUPFAM" id="SSF55073">
    <property type="entry name" value="Nucleotide cyclase"/>
    <property type="match status" value="1"/>
</dbReference>
<organism evidence="2 3">
    <name type="scientific">Kineococcus aurantiacus</name>
    <dbReference type="NCBI Taxonomy" id="37633"/>
    <lineage>
        <taxon>Bacteria</taxon>
        <taxon>Bacillati</taxon>
        <taxon>Actinomycetota</taxon>
        <taxon>Actinomycetes</taxon>
        <taxon>Kineosporiales</taxon>
        <taxon>Kineosporiaceae</taxon>
        <taxon>Kineococcus</taxon>
    </lineage>
</organism>
<dbReference type="PANTHER" id="PTHR46663">
    <property type="entry name" value="DIGUANYLATE CYCLASE DGCT-RELATED"/>
    <property type="match status" value="1"/>
</dbReference>
<dbReference type="InterPro" id="IPR029787">
    <property type="entry name" value="Nucleotide_cyclase"/>
</dbReference>
<comment type="caution">
    <text evidence="2">The sequence shown here is derived from an EMBL/GenBank/DDBJ whole genome shotgun (WGS) entry which is preliminary data.</text>
</comment>
<evidence type="ECO:0000259" key="1">
    <source>
        <dbReference type="PROSITE" id="PS50887"/>
    </source>
</evidence>
<dbReference type="EMBL" id="JACCBB010000001">
    <property type="protein sequence ID" value="NYD23463.1"/>
    <property type="molecule type" value="Genomic_DNA"/>
</dbReference>
<protein>
    <submittedName>
        <fullName evidence="2">Diguanylate cyclase (GGDEF)-like protein</fullName>
    </submittedName>
</protein>